<evidence type="ECO:0000313" key="4">
    <source>
        <dbReference type="Proteomes" id="UP000038622"/>
    </source>
</evidence>
<dbReference type="EMBL" id="CDML01000041">
    <property type="protein sequence ID" value="CRF41476.1"/>
    <property type="molecule type" value="Genomic_DNA"/>
</dbReference>
<proteinExistence type="predicted"/>
<dbReference type="EMBL" id="CDMN01000044">
    <property type="protein sequence ID" value="CRF44533.1"/>
    <property type="molecule type" value="Genomic_DNA"/>
</dbReference>
<evidence type="ECO:0000313" key="1">
    <source>
        <dbReference type="EMBL" id="CRF41476.1"/>
    </source>
</evidence>
<keyword evidence="4" id="KW-1185">Reference proteome</keyword>
<name>A0A0K2X918_9HELI</name>
<reference evidence="2" key="1">
    <citation type="submission" date="2014-12" db="EMBL/GenBank/DDBJ databases">
        <title>Whole genome sequences of four Staphylococcus schleiferi canine isolates.</title>
        <authorList>
            <person name="Misic A.M."/>
            <person name="Cain C."/>
            <person name="Morris D.O."/>
            <person name="Rankin S."/>
            <person name="Beiting D."/>
        </authorList>
    </citation>
    <scope>NUCLEOTIDE SEQUENCE</scope>
    <source>
        <strain evidence="1">ASB11</strain>
        <strain evidence="2">ASB13</strain>
        <strain evidence="3">ASB9</strain>
    </source>
</reference>
<dbReference type="Proteomes" id="UP000041394">
    <property type="component" value="Unassembled WGS sequence"/>
</dbReference>
<accession>A0A0K2X918</accession>
<dbReference type="Proteomes" id="UP000045175">
    <property type="component" value="Unassembled WGS sequence"/>
</dbReference>
<evidence type="ECO:0000313" key="3">
    <source>
        <dbReference type="EMBL" id="CRF44533.1"/>
    </source>
</evidence>
<dbReference type="Proteomes" id="UP000038622">
    <property type="component" value="Unassembled WGS sequence"/>
</dbReference>
<dbReference type="AlphaFoldDB" id="A0A0K2X918"/>
<organism evidence="2 6">
    <name type="scientific">Helicobacter ailurogastricus</name>
    <dbReference type="NCBI Taxonomy" id="1578720"/>
    <lineage>
        <taxon>Bacteria</taxon>
        <taxon>Pseudomonadati</taxon>
        <taxon>Campylobacterota</taxon>
        <taxon>Epsilonproteobacteria</taxon>
        <taxon>Campylobacterales</taxon>
        <taxon>Helicobacteraceae</taxon>
        <taxon>Helicobacter</taxon>
    </lineage>
</organism>
<evidence type="ECO:0000313" key="6">
    <source>
        <dbReference type="Proteomes" id="UP000045175"/>
    </source>
</evidence>
<reference evidence="5 6" key="2">
    <citation type="submission" date="2014-12" db="EMBL/GenBank/DDBJ databases">
        <authorList>
            <person name="Jaenicke S."/>
        </authorList>
    </citation>
    <scope>NUCLEOTIDE SEQUENCE [LARGE SCALE GENOMIC DNA]</scope>
</reference>
<dbReference type="EMBL" id="CDMH01000007">
    <property type="protein sequence ID" value="CRF42053.1"/>
    <property type="molecule type" value="Genomic_DNA"/>
</dbReference>
<protein>
    <submittedName>
        <fullName evidence="2">Uncharacterized protein</fullName>
    </submittedName>
</protein>
<reference evidence="4" key="3">
    <citation type="submission" date="2014-12" db="EMBL/GenBank/DDBJ databases">
        <authorList>
            <person name="Smet A."/>
        </authorList>
    </citation>
    <scope>NUCLEOTIDE SEQUENCE [LARGE SCALE GENOMIC DNA]</scope>
</reference>
<evidence type="ECO:0000313" key="2">
    <source>
        <dbReference type="EMBL" id="CRF42053.1"/>
    </source>
</evidence>
<evidence type="ECO:0000313" key="5">
    <source>
        <dbReference type="Proteomes" id="UP000041394"/>
    </source>
</evidence>
<gene>
    <name evidence="1" type="ORF">HAL011_12740</name>
    <name evidence="2" type="ORF">HAL013_02030</name>
    <name evidence="3" type="ORF">HAL09_11240</name>
</gene>
<sequence>MAHPCGRVVALGIKVRTGADFFGEPCSKMEFLWQVYRFKILKKVVLLGMGLGTNKQ</sequence>